<gene>
    <name evidence="8" type="ORF">GETHED_17410</name>
</gene>
<dbReference type="PANTHER" id="PTHR40394">
    <property type="entry name" value="LIPOPROTEIN-RELATED"/>
    <property type="match status" value="1"/>
</dbReference>
<dbReference type="EMBL" id="BSDC01000002">
    <property type="protein sequence ID" value="GLH67377.1"/>
    <property type="molecule type" value="Genomic_DNA"/>
</dbReference>
<evidence type="ECO:0000256" key="3">
    <source>
        <dbReference type="ARBA" id="ARBA00023004"/>
    </source>
</evidence>
<dbReference type="Pfam" id="PF11821">
    <property type="entry name" value="ActD"/>
    <property type="match status" value="1"/>
</dbReference>
<evidence type="ECO:0000259" key="7">
    <source>
        <dbReference type="PROSITE" id="PS51007"/>
    </source>
</evidence>
<keyword evidence="2 4" id="KW-0479">Metal-binding</keyword>
<evidence type="ECO:0000256" key="5">
    <source>
        <dbReference type="SAM" id="MobiDB-lite"/>
    </source>
</evidence>
<dbReference type="InterPro" id="IPR021776">
    <property type="entry name" value="ActD"/>
</dbReference>
<dbReference type="Proteomes" id="UP001165044">
    <property type="component" value="Unassembled WGS sequence"/>
</dbReference>
<protein>
    <recommendedName>
        <fullName evidence="7">Cytochrome c domain-containing protein</fullName>
    </recommendedName>
</protein>
<evidence type="ECO:0000313" key="9">
    <source>
        <dbReference type="Proteomes" id="UP001165044"/>
    </source>
</evidence>
<feature type="transmembrane region" description="Helical" evidence="6">
    <location>
        <begin position="191"/>
        <end position="213"/>
    </location>
</feature>
<keyword evidence="9" id="KW-1185">Reference proteome</keyword>
<feature type="region of interest" description="Disordered" evidence="5">
    <location>
        <begin position="252"/>
        <end position="273"/>
    </location>
</feature>
<keyword evidence="6" id="KW-0472">Membrane</keyword>
<dbReference type="RefSeq" id="WP_285608483.1">
    <property type="nucleotide sequence ID" value="NZ_BSDC01000002.1"/>
</dbReference>
<evidence type="ECO:0000313" key="8">
    <source>
        <dbReference type="EMBL" id="GLH67377.1"/>
    </source>
</evidence>
<organism evidence="8 9">
    <name type="scientific">Geothrix edaphica</name>
    <dbReference type="NCBI Taxonomy" id="2927976"/>
    <lineage>
        <taxon>Bacteria</taxon>
        <taxon>Pseudomonadati</taxon>
        <taxon>Acidobacteriota</taxon>
        <taxon>Holophagae</taxon>
        <taxon>Holophagales</taxon>
        <taxon>Holophagaceae</taxon>
        <taxon>Geothrix</taxon>
    </lineage>
</organism>
<proteinExistence type="predicted"/>
<accession>A0ABQ5PYA6</accession>
<feature type="transmembrane region" description="Helical" evidence="6">
    <location>
        <begin position="62"/>
        <end position="80"/>
    </location>
</feature>
<dbReference type="Pfam" id="PF13442">
    <property type="entry name" value="Cytochrome_CBB3"/>
    <property type="match status" value="1"/>
</dbReference>
<evidence type="ECO:0000256" key="2">
    <source>
        <dbReference type="ARBA" id="ARBA00022723"/>
    </source>
</evidence>
<reference evidence="8" key="1">
    <citation type="journal article" date="2023" name="Antonie Van Leeuwenhoek">
        <title>Mesoterricola silvestris gen. nov., sp. nov., Mesoterricola sediminis sp. nov., Geothrix oryzae sp. nov., Geothrix edaphica sp. nov., Geothrix rubra sp. nov., and Geothrix limicola sp. nov., six novel members of Acidobacteriota isolated from soils.</title>
        <authorList>
            <person name="Itoh H."/>
            <person name="Sugisawa Y."/>
            <person name="Mise K."/>
            <person name="Xu Z."/>
            <person name="Kuniyasu M."/>
            <person name="Ushijima N."/>
            <person name="Kawano K."/>
            <person name="Kobayashi E."/>
            <person name="Shiratori Y."/>
            <person name="Masuda Y."/>
            <person name="Senoo K."/>
        </authorList>
    </citation>
    <scope>NUCLEOTIDE SEQUENCE</scope>
    <source>
        <strain evidence="8">Red802</strain>
    </source>
</reference>
<dbReference type="InterPro" id="IPR009056">
    <property type="entry name" value="Cyt_c-like_dom"/>
</dbReference>
<sequence length="394" mass="42349">MSSTEHLHRSRFRASFADPEQLLHAVNHLRTAGHRVLDTYTPFPVHGMDEAMGLRPSRLSRACLAFAALGLAIAAGLQIWTSAVDYPLITGGKPLLAIPAFIPVAFELTVLLAGLGVVASFFVAARMRPRLRVPDLHPGANDDRFVLAAELAADIQFPAVARELADLGALESSLLVEDRFQRGGSFWDRPAGVGALLLACLPAFLLLALVPILNRDFQRRNLTWDGGMGVPLSAQAFDASGVLPGGKVLQAPPPDTLSRRGEPPLAFGPGKAEAERAGRELQNPYQPTQARFNRGKLVFERVCATCHGREGDNNGSVIVARGAFAPTVLVSPVVRDMPDGRLFHIATFGGPTKMKGYGDLLSREDRWQVVLYIRELQKAAKPAAAPAQATGAQP</sequence>
<comment type="caution">
    <text evidence="8">The sequence shown here is derived from an EMBL/GenBank/DDBJ whole genome shotgun (WGS) entry which is preliminary data.</text>
</comment>
<evidence type="ECO:0000256" key="6">
    <source>
        <dbReference type="SAM" id="Phobius"/>
    </source>
</evidence>
<name>A0ABQ5PYA6_9BACT</name>
<feature type="transmembrane region" description="Helical" evidence="6">
    <location>
        <begin position="100"/>
        <end position="124"/>
    </location>
</feature>
<keyword evidence="6" id="KW-1133">Transmembrane helix</keyword>
<keyword evidence="1 4" id="KW-0349">Heme</keyword>
<evidence type="ECO:0000256" key="4">
    <source>
        <dbReference type="PROSITE-ProRule" id="PRU00433"/>
    </source>
</evidence>
<dbReference type="InterPro" id="IPR036909">
    <property type="entry name" value="Cyt_c-like_dom_sf"/>
</dbReference>
<dbReference type="PROSITE" id="PS51007">
    <property type="entry name" value="CYTC"/>
    <property type="match status" value="1"/>
</dbReference>
<keyword evidence="6" id="KW-0812">Transmembrane</keyword>
<evidence type="ECO:0000256" key="1">
    <source>
        <dbReference type="ARBA" id="ARBA00022617"/>
    </source>
</evidence>
<dbReference type="Gene3D" id="1.10.760.10">
    <property type="entry name" value="Cytochrome c-like domain"/>
    <property type="match status" value="1"/>
</dbReference>
<dbReference type="PANTHER" id="PTHR40394:SF2">
    <property type="entry name" value="QUINOL:CYTOCHROME C OXIDOREDUCTASE MEMBRANE PROTEIN"/>
    <property type="match status" value="1"/>
</dbReference>
<feature type="domain" description="Cytochrome c" evidence="7">
    <location>
        <begin position="290"/>
        <end position="377"/>
    </location>
</feature>
<keyword evidence="3 4" id="KW-0408">Iron</keyword>
<dbReference type="SUPFAM" id="SSF46626">
    <property type="entry name" value="Cytochrome c"/>
    <property type="match status" value="1"/>
</dbReference>